<organism evidence="1 2">
    <name type="scientific">Schistosoma mattheei</name>
    <dbReference type="NCBI Taxonomy" id="31246"/>
    <lineage>
        <taxon>Eukaryota</taxon>
        <taxon>Metazoa</taxon>
        <taxon>Spiralia</taxon>
        <taxon>Lophotrochozoa</taxon>
        <taxon>Platyhelminthes</taxon>
        <taxon>Trematoda</taxon>
        <taxon>Digenea</taxon>
        <taxon>Strigeidida</taxon>
        <taxon>Schistosomatoidea</taxon>
        <taxon>Schistosomatidae</taxon>
        <taxon>Schistosoma</taxon>
    </lineage>
</organism>
<dbReference type="Proteomes" id="UP000269396">
    <property type="component" value="Unassembled WGS sequence"/>
</dbReference>
<evidence type="ECO:0000313" key="2">
    <source>
        <dbReference type="Proteomes" id="UP000269396"/>
    </source>
</evidence>
<sequence>MLGISECNSKENDNFLDSKNFDQTELIPQLEQTILQKFSPILNRLTVKEINLDNYENVCHDLQQLSDIASLVSDHNILRMVGFLSLFCLPFSNKLLINYYFLTLYTGF</sequence>
<evidence type="ECO:0000313" key="1">
    <source>
        <dbReference type="EMBL" id="VDP01069.1"/>
    </source>
</evidence>
<reference evidence="1 2" key="1">
    <citation type="submission" date="2018-11" db="EMBL/GenBank/DDBJ databases">
        <authorList>
            <consortium name="Pathogen Informatics"/>
        </authorList>
    </citation>
    <scope>NUCLEOTIDE SEQUENCE [LARGE SCALE GENOMIC DNA]</scope>
    <source>
        <strain>Denwood</strain>
        <strain evidence="2">Zambia</strain>
    </source>
</reference>
<keyword evidence="2" id="KW-1185">Reference proteome</keyword>
<name>A0A183NPC0_9TREM</name>
<gene>
    <name evidence="1" type="ORF">SMTD_LOCUS3955</name>
</gene>
<accession>A0A183NPC0</accession>
<proteinExistence type="predicted"/>
<dbReference type="EMBL" id="UZAL01008915">
    <property type="protein sequence ID" value="VDP01069.1"/>
    <property type="molecule type" value="Genomic_DNA"/>
</dbReference>
<dbReference type="AlphaFoldDB" id="A0A183NPC0"/>
<protein>
    <submittedName>
        <fullName evidence="1">Uncharacterized protein</fullName>
    </submittedName>
</protein>